<name>A0AA36FU62_9BILA</name>
<keyword evidence="4" id="KW-0472">Membrane</keyword>
<feature type="domain" description="EGF-like" evidence="5">
    <location>
        <begin position="1"/>
        <end position="38"/>
    </location>
</feature>
<keyword evidence="4" id="KW-1133">Transmembrane helix</keyword>
<dbReference type="InterPro" id="IPR000742">
    <property type="entry name" value="EGF"/>
</dbReference>
<evidence type="ECO:0000256" key="1">
    <source>
        <dbReference type="ARBA" id="ARBA00022536"/>
    </source>
</evidence>
<dbReference type="SUPFAM" id="SSF57196">
    <property type="entry name" value="EGF/Laminin"/>
    <property type="match status" value="1"/>
</dbReference>
<keyword evidence="2 3" id="KW-1015">Disulfide bond</keyword>
<comment type="caution">
    <text evidence="6">The sequence shown here is derived from an EMBL/GenBank/DDBJ whole genome shotgun (WGS) entry which is preliminary data.</text>
</comment>
<feature type="non-terminal residue" evidence="6">
    <location>
        <position position="1"/>
    </location>
</feature>
<dbReference type="Pfam" id="PF00008">
    <property type="entry name" value="EGF"/>
    <property type="match status" value="1"/>
</dbReference>
<keyword evidence="1 3" id="KW-0245">EGF-like domain</keyword>
<dbReference type="PROSITE" id="PS00022">
    <property type="entry name" value="EGF_1"/>
    <property type="match status" value="1"/>
</dbReference>
<keyword evidence="4" id="KW-0812">Transmembrane</keyword>
<dbReference type="AlphaFoldDB" id="A0AA36FU62"/>
<dbReference type="SMART" id="SM00181">
    <property type="entry name" value="EGF"/>
    <property type="match status" value="1"/>
</dbReference>
<protein>
    <recommendedName>
        <fullName evidence="5">EGF-like domain-containing protein</fullName>
    </recommendedName>
</protein>
<feature type="disulfide bond" evidence="3">
    <location>
        <begin position="9"/>
        <end position="26"/>
    </location>
</feature>
<evidence type="ECO:0000256" key="4">
    <source>
        <dbReference type="SAM" id="Phobius"/>
    </source>
</evidence>
<dbReference type="CDD" id="cd00054">
    <property type="entry name" value="EGF_CA"/>
    <property type="match status" value="1"/>
</dbReference>
<keyword evidence="7" id="KW-1185">Reference proteome</keyword>
<evidence type="ECO:0000256" key="2">
    <source>
        <dbReference type="ARBA" id="ARBA00023157"/>
    </source>
</evidence>
<sequence length="87" mass="9311">MELCKVNSCHNGGVCVSMAPDGNATCICPNGFDGDFCEEGCLLYSRPVGHIGGLLIVVLFVLVAVLAVMLYRERRKTHTPVATAEAR</sequence>
<dbReference type="EMBL" id="CATQJA010000381">
    <property type="protein sequence ID" value="CAJ0559785.1"/>
    <property type="molecule type" value="Genomic_DNA"/>
</dbReference>
<accession>A0AA36FU62</accession>
<dbReference type="Proteomes" id="UP001177023">
    <property type="component" value="Unassembled WGS sequence"/>
</dbReference>
<dbReference type="FunFam" id="2.10.25.10:FF:000118">
    <property type="entry name" value="protein delta homolog 2"/>
    <property type="match status" value="1"/>
</dbReference>
<proteinExistence type="predicted"/>
<reference evidence="6" key="1">
    <citation type="submission" date="2023-06" db="EMBL/GenBank/DDBJ databases">
        <authorList>
            <person name="Delattre M."/>
        </authorList>
    </citation>
    <scope>NUCLEOTIDE SEQUENCE</scope>
    <source>
        <strain evidence="6">AF72</strain>
    </source>
</reference>
<gene>
    <name evidence="6" type="ORF">MSPICULIGERA_LOCUS1375</name>
</gene>
<dbReference type="Gene3D" id="2.10.25.10">
    <property type="entry name" value="Laminin"/>
    <property type="match status" value="1"/>
</dbReference>
<organism evidence="6 7">
    <name type="scientific">Mesorhabditis spiculigera</name>
    <dbReference type="NCBI Taxonomy" id="96644"/>
    <lineage>
        <taxon>Eukaryota</taxon>
        <taxon>Metazoa</taxon>
        <taxon>Ecdysozoa</taxon>
        <taxon>Nematoda</taxon>
        <taxon>Chromadorea</taxon>
        <taxon>Rhabditida</taxon>
        <taxon>Rhabditina</taxon>
        <taxon>Rhabditomorpha</taxon>
        <taxon>Rhabditoidea</taxon>
        <taxon>Rhabditidae</taxon>
        <taxon>Mesorhabditinae</taxon>
        <taxon>Mesorhabditis</taxon>
    </lineage>
</organism>
<evidence type="ECO:0000313" key="6">
    <source>
        <dbReference type="EMBL" id="CAJ0559785.1"/>
    </source>
</evidence>
<feature type="disulfide bond" evidence="3">
    <location>
        <begin position="28"/>
        <end position="37"/>
    </location>
</feature>
<dbReference type="PROSITE" id="PS50026">
    <property type="entry name" value="EGF_3"/>
    <property type="match status" value="1"/>
</dbReference>
<evidence type="ECO:0000313" key="7">
    <source>
        <dbReference type="Proteomes" id="UP001177023"/>
    </source>
</evidence>
<comment type="caution">
    <text evidence="3">Lacks conserved residue(s) required for the propagation of feature annotation.</text>
</comment>
<feature type="transmembrane region" description="Helical" evidence="4">
    <location>
        <begin position="51"/>
        <end position="71"/>
    </location>
</feature>
<evidence type="ECO:0000256" key="3">
    <source>
        <dbReference type="PROSITE-ProRule" id="PRU00076"/>
    </source>
</evidence>
<evidence type="ECO:0000259" key="5">
    <source>
        <dbReference type="PROSITE" id="PS50026"/>
    </source>
</evidence>